<dbReference type="Pfam" id="PF08375">
    <property type="entry name" value="Rpn3_C"/>
    <property type="match status" value="1"/>
</dbReference>
<dbReference type="Pfam" id="PF25573">
    <property type="entry name" value="TPR_PSMD3_N"/>
    <property type="match status" value="1"/>
</dbReference>
<feature type="compositionally biased region" description="Basic and acidic residues" evidence="3">
    <location>
        <begin position="10"/>
        <end position="25"/>
    </location>
</feature>
<keyword evidence="6" id="KW-1185">Reference proteome</keyword>
<dbReference type="InterPro" id="IPR011990">
    <property type="entry name" value="TPR-like_helical_dom_sf"/>
</dbReference>
<dbReference type="PANTHER" id="PTHR10758">
    <property type="entry name" value="26S PROTEASOME NON-ATPASE REGULATORY SUBUNIT 3/COP9 SIGNALOSOME COMPLEX SUBUNIT 3"/>
    <property type="match status" value="1"/>
</dbReference>
<dbReference type="InterPro" id="IPR036390">
    <property type="entry name" value="WH_DNA-bd_sf"/>
</dbReference>
<dbReference type="SMART" id="SM00753">
    <property type="entry name" value="PAM"/>
    <property type="match status" value="1"/>
</dbReference>
<keyword evidence="2" id="KW-0647">Proteasome</keyword>
<feature type="domain" description="PCI" evidence="4">
    <location>
        <begin position="254"/>
        <end position="433"/>
    </location>
</feature>
<dbReference type="InterPro" id="IPR057985">
    <property type="entry name" value="TPR_PSMD3_N"/>
</dbReference>
<evidence type="ECO:0000259" key="4">
    <source>
        <dbReference type="PROSITE" id="PS50250"/>
    </source>
</evidence>
<dbReference type="Gene3D" id="1.25.40.10">
    <property type="entry name" value="Tetratricopeptide repeat domain"/>
    <property type="match status" value="1"/>
</dbReference>
<dbReference type="SUPFAM" id="SSF46785">
    <property type="entry name" value="Winged helix' DNA-binding domain"/>
    <property type="match status" value="1"/>
</dbReference>
<feature type="compositionally biased region" description="Basic and acidic residues" evidence="3">
    <location>
        <begin position="468"/>
        <end position="483"/>
    </location>
</feature>
<protein>
    <submittedName>
        <fullName evidence="5">Oidioi.mRNA.OKI2018_I69.PAR.g13162.t1.cds</fullName>
    </submittedName>
</protein>
<dbReference type="PROSITE" id="PS50250">
    <property type="entry name" value="PCI"/>
    <property type="match status" value="1"/>
</dbReference>
<comment type="similarity">
    <text evidence="1">Belongs to the proteasome subunit S3 family.</text>
</comment>
<dbReference type="EMBL" id="OU015568">
    <property type="protein sequence ID" value="CAG5091609.1"/>
    <property type="molecule type" value="Genomic_DNA"/>
</dbReference>
<dbReference type="InterPro" id="IPR050756">
    <property type="entry name" value="CSN3"/>
</dbReference>
<dbReference type="Proteomes" id="UP001158576">
    <property type="component" value="Chromosome PAR"/>
</dbReference>
<evidence type="ECO:0000256" key="2">
    <source>
        <dbReference type="ARBA" id="ARBA00022942"/>
    </source>
</evidence>
<feature type="compositionally biased region" description="Acidic residues" evidence="3">
    <location>
        <begin position="27"/>
        <end position="40"/>
    </location>
</feature>
<reference evidence="5 6" key="1">
    <citation type="submission" date="2021-04" db="EMBL/GenBank/DDBJ databases">
        <authorList>
            <person name="Bliznina A."/>
        </authorList>
    </citation>
    <scope>NUCLEOTIDE SEQUENCE [LARGE SCALE GENOMIC DNA]</scope>
</reference>
<dbReference type="Pfam" id="PF01399">
    <property type="entry name" value="PCI"/>
    <property type="match status" value="1"/>
</dbReference>
<dbReference type="InterPro" id="IPR013586">
    <property type="entry name" value="PSMD3_C"/>
</dbReference>
<sequence>MVTTRSSRTKLSEEKPKESKKKQEEASSVEETESMEVEQTEEQKLEEKRALHIKDVNLQLKELEKAGQQREPRIVSKVIRQLPKTRRCLDEEVLLSVISQFHFDRRDALLGLLGLSAKKNDTKAPCIEVEFYLTLISAIYLLDKERLEQAREILDNLLIRAGNNLGQRRSMDPLNAKIYFYHSRVYELLKILEQARTVYMKRLRTVTLHAEYESESVLLNLLLRNYLHYDLYEQAEKLISKSTFPEQANNNEYARYFYYLGRIKAIQLEYSNAQKMLTNALRKSPQVSGVGFRQAATKLLTVVDLLLGDIPERSRFTEKAMEGALKPYFALTQAVRIGNLVQFNKVLEEFGENFKSDRTLTLILRLRHNVIKTGVRRMSLAYSRISLTDIADHLALDGPEDAEFIVAKAVRDGVIDANLDHHAGYVSSQNTKDTYASRDPERAFDKRIKFCHNLYAQSVKAMRFPPKSYHDPLSPEERRQREQEDLEFAQEMAEEDDMY</sequence>
<evidence type="ECO:0000256" key="1">
    <source>
        <dbReference type="ARBA" id="ARBA00007912"/>
    </source>
</evidence>
<dbReference type="SUPFAM" id="SSF48452">
    <property type="entry name" value="TPR-like"/>
    <property type="match status" value="1"/>
</dbReference>
<evidence type="ECO:0000256" key="3">
    <source>
        <dbReference type="SAM" id="MobiDB-lite"/>
    </source>
</evidence>
<gene>
    <name evidence="5" type="ORF">OKIOD_LOCUS4720</name>
</gene>
<feature type="region of interest" description="Disordered" evidence="3">
    <location>
        <begin position="465"/>
        <end position="484"/>
    </location>
</feature>
<dbReference type="PANTHER" id="PTHR10758:SF2">
    <property type="entry name" value="26S PROTEASOME NON-ATPASE REGULATORY SUBUNIT 3"/>
    <property type="match status" value="1"/>
</dbReference>
<dbReference type="SMART" id="SM00088">
    <property type="entry name" value="PINT"/>
    <property type="match status" value="1"/>
</dbReference>
<evidence type="ECO:0000313" key="6">
    <source>
        <dbReference type="Proteomes" id="UP001158576"/>
    </source>
</evidence>
<feature type="region of interest" description="Disordered" evidence="3">
    <location>
        <begin position="1"/>
        <end position="44"/>
    </location>
</feature>
<organism evidence="5 6">
    <name type="scientific">Oikopleura dioica</name>
    <name type="common">Tunicate</name>
    <dbReference type="NCBI Taxonomy" id="34765"/>
    <lineage>
        <taxon>Eukaryota</taxon>
        <taxon>Metazoa</taxon>
        <taxon>Chordata</taxon>
        <taxon>Tunicata</taxon>
        <taxon>Appendicularia</taxon>
        <taxon>Copelata</taxon>
        <taxon>Oikopleuridae</taxon>
        <taxon>Oikopleura</taxon>
    </lineage>
</organism>
<proteinExistence type="inferred from homology"/>
<evidence type="ECO:0000313" key="5">
    <source>
        <dbReference type="EMBL" id="CAG5091609.1"/>
    </source>
</evidence>
<dbReference type="InterPro" id="IPR000717">
    <property type="entry name" value="PCI_dom"/>
</dbReference>
<accession>A0ABN7S6J3</accession>
<name>A0ABN7S6J3_OIKDI</name>